<dbReference type="Pfam" id="PF13350">
    <property type="entry name" value="Y_phosphatase3"/>
    <property type="match status" value="1"/>
</dbReference>
<dbReference type="GO" id="GO:0004721">
    <property type="term" value="F:phosphoprotein phosphatase activity"/>
    <property type="evidence" value="ECO:0007669"/>
    <property type="project" value="InterPro"/>
</dbReference>
<dbReference type="Proteomes" id="UP000004245">
    <property type="component" value="Unassembled WGS sequence"/>
</dbReference>
<accession>E9T5X0</accession>
<proteinExistence type="inferred from homology"/>
<dbReference type="AlphaFoldDB" id="E9T5X0"/>
<reference evidence="2" key="1">
    <citation type="submission" date="2011-01" db="EMBL/GenBank/DDBJ databases">
        <authorList>
            <person name="Muzny D."/>
            <person name="Qin X."/>
            <person name="Buhay C."/>
            <person name="Dugan-Rocha S."/>
            <person name="Ding Y."/>
            <person name="Chen G."/>
            <person name="Hawes A."/>
            <person name="Holder M."/>
            <person name="Jhangiani S."/>
            <person name="Johnson A."/>
            <person name="Khan Z."/>
            <person name="Li Z."/>
            <person name="Liu W."/>
            <person name="Liu X."/>
            <person name="Perez L."/>
            <person name="Shen H."/>
            <person name="Wang Q."/>
            <person name="Watt J."/>
            <person name="Xi L."/>
            <person name="Xin Y."/>
            <person name="Zhou J."/>
            <person name="Deng J."/>
            <person name="Jiang H."/>
            <person name="Liu Y."/>
            <person name="Qu J."/>
            <person name="Song X.-Z."/>
            <person name="Zhang L."/>
            <person name="Villasana D."/>
            <person name="Johnson A."/>
            <person name="Liu J."/>
            <person name="Liyanage D."/>
            <person name="Lorensuhewa L."/>
            <person name="Robinson T."/>
            <person name="Song A."/>
            <person name="Song B.-B."/>
            <person name="Dinh H."/>
            <person name="Thornton R."/>
            <person name="Coyle M."/>
            <person name="Francisco L."/>
            <person name="Jackson L."/>
            <person name="Javaid M."/>
            <person name="Korchina V."/>
            <person name="Kovar C."/>
            <person name="Mata R."/>
            <person name="Mathew T."/>
            <person name="Ngo R."/>
            <person name="Nguyen L."/>
            <person name="Nguyen N."/>
            <person name="Okwuonu G."/>
            <person name="Ongeri F."/>
            <person name="Pham C."/>
            <person name="Simmons D."/>
            <person name="Wilczek-Boney K."/>
            <person name="Hale W."/>
            <person name="Jakkamsetti A."/>
            <person name="Pham P."/>
            <person name="Ruth R."/>
            <person name="San Lucas F."/>
            <person name="Warren J."/>
            <person name="Zhang J."/>
            <person name="Zhao Z."/>
            <person name="Zhou C."/>
            <person name="Zhu D."/>
            <person name="Lee S."/>
            <person name="Bess C."/>
            <person name="Blankenburg K."/>
            <person name="Forbes L."/>
            <person name="Fu Q."/>
            <person name="Gubbala S."/>
            <person name="Hirani K."/>
            <person name="Jayaseelan J.C."/>
            <person name="Lara F."/>
            <person name="Munidasa M."/>
            <person name="Palculict T."/>
            <person name="Patil S."/>
            <person name="Pu L.-L."/>
            <person name="Saada N."/>
            <person name="Tang L."/>
            <person name="Weissenberger G."/>
            <person name="Zhu Y."/>
            <person name="Hemphill L."/>
            <person name="Shang Y."/>
            <person name="Youmans B."/>
            <person name="Ayvaz T."/>
            <person name="Ross M."/>
            <person name="Santibanez J."/>
            <person name="Aqrawi P."/>
            <person name="Gross S."/>
            <person name="Joshi V."/>
            <person name="Fowler G."/>
            <person name="Nazareth L."/>
            <person name="Reid J."/>
            <person name="Worley K."/>
            <person name="Petrosino J."/>
            <person name="Highlander S."/>
            <person name="Gibbs R."/>
        </authorList>
    </citation>
    <scope>NUCLEOTIDE SEQUENCE [LARGE SCALE GENOMIC DNA]</scope>
    <source>
        <strain evidence="2">ATCC 33707</strain>
    </source>
</reference>
<dbReference type="SUPFAM" id="SSF52799">
    <property type="entry name" value="(Phosphotyrosine protein) phosphatases II"/>
    <property type="match status" value="1"/>
</dbReference>
<dbReference type="HOGENOM" id="CLU_057546_0_0_11"/>
<protein>
    <submittedName>
        <fullName evidence="2">Uncharacterized protein</fullName>
    </submittedName>
</protein>
<dbReference type="STRING" id="43767.A6I91_15950"/>
<gene>
    <name evidence="2" type="ORF">HMPREF0724_14176</name>
</gene>
<organism evidence="2 3">
    <name type="scientific">Prescottella equi ATCC 33707</name>
    <dbReference type="NCBI Taxonomy" id="525370"/>
    <lineage>
        <taxon>Bacteria</taxon>
        <taxon>Bacillati</taxon>
        <taxon>Actinomycetota</taxon>
        <taxon>Actinomycetes</taxon>
        <taxon>Mycobacteriales</taxon>
        <taxon>Nocardiaceae</taxon>
        <taxon>Prescottella</taxon>
    </lineage>
</organism>
<dbReference type="PANTHER" id="PTHR31126:SF1">
    <property type="entry name" value="TYROSINE SPECIFIC PROTEIN PHOSPHATASES DOMAIN-CONTAINING PROTEIN"/>
    <property type="match status" value="1"/>
</dbReference>
<evidence type="ECO:0000313" key="3">
    <source>
        <dbReference type="Proteomes" id="UP000004245"/>
    </source>
</evidence>
<evidence type="ECO:0000256" key="1">
    <source>
        <dbReference type="ARBA" id="ARBA00009580"/>
    </source>
</evidence>
<dbReference type="InterPro" id="IPR029021">
    <property type="entry name" value="Prot-tyrosine_phosphatase-like"/>
</dbReference>
<dbReference type="InterPro" id="IPR026893">
    <property type="entry name" value="Tyr/Ser_Pase_IphP-type"/>
</dbReference>
<evidence type="ECO:0000313" key="2">
    <source>
        <dbReference type="EMBL" id="EGD22189.1"/>
    </source>
</evidence>
<keyword evidence="3" id="KW-1185">Reference proteome</keyword>
<comment type="similarity">
    <text evidence="1">Belongs to the protein-tyrosine phosphatase family.</text>
</comment>
<sequence length="325" mass="34684">MWHNVPHYLPCCQHPDEEGLTMTHRSTALRRTTRAATAIAVSGSFLFAGTAAAEAAGSVDLPSFGSLGTFGSSAPTTVEAPRLATVDNFRDVAGPGYETPFGHMRTGVFYRANAITPDDADLATLDGLKLSAVYDLRTNEEVAQKADRLPDGPEYVRIPILSGDLAAGVAQLRTPDDARRFMQDVNRSFVTDPAARAGFAQLLTDLANTAGPQVYHCTAGKDRTGWTSALLQSIAGVSGADIMSDYLLTNEYTAASMERTYEGIKASRGQAVADIYRPLLGVDAGYLQAGLDELAAKYGSVQNYLLDGLDLSPVTIAKLRIKLFA</sequence>
<dbReference type="Gene3D" id="3.90.190.10">
    <property type="entry name" value="Protein tyrosine phosphatase superfamily"/>
    <property type="match status" value="1"/>
</dbReference>
<name>E9T5X0_RHOHA</name>
<dbReference type="PANTHER" id="PTHR31126">
    <property type="entry name" value="TYROSINE-PROTEIN PHOSPHATASE"/>
    <property type="match status" value="1"/>
</dbReference>
<comment type="caution">
    <text evidence="2">The sequence shown here is derived from an EMBL/GenBank/DDBJ whole genome shotgun (WGS) entry which is preliminary data.</text>
</comment>
<dbReference type="EMBL" id="ADNW02000023">
    <property type="protein sequence ID" value="EGD22189.1"/>
    <property type="molecule type" value="Genomic_DNA"/>
</dbReference>